<protein>
    <submittedName>
        <fullName evidence="1">Uncharacterized protein</fullName>
    </submittedName>
</protein>
<reference evidence="1" key="1">
    <citation type="submission" date="2023-05" db="EMBL/GenBank/DDBJ databases">
        <authorList>
            <consortium name="ELIXIR-Norway"/>
        </authorList>
    </citation>
    <scope>NUCLEOTIDE SEQUENCE</scope>
</reference>
<dbReference type="EMBL" id="OX596116">
    <property type="protein sequence ID" value="CAN0478935.1"/>
    <property type="molecule type" value="Genomic_DNA"/>
</dbReference>
<feature type="non-terminal residue" evidence="1">
    <location>
        <position position="1"/>
    </location>
</feature>
<proteinExistence type="predicted"/>
<sequence length="458" mass="53358">WWRRGKQSACQCKRYRRHRFDPWVGKIPWRRKSKPLQSIMSEEWDSNSTENWHYIWSNDTAHDLYSDINITYVNYYLHQPQVAAIFIISYFLIFFLCMVGNTVVCFIVMRNKHMHTVTNLFILNLAISDLLVGIFCMPITLLDNIIAGWPFGSTMCKISGLVQGISVAASVFTLVAIAVDRFRCVIYPFKPKLTIKTAFVIIMIVWALAIAIMSPSAVMLHVQEEKNYRVRFNSQEKTSPVYWCREDWPSQEMRRIYTTVLFANIYLAPLSLIVIMYGRIGISLFKRKVPHTGKQNQEQWHVVSKKKQKVIKMLLTVALLFILSWLPLWTLMMLSDYVDLSPNELQVINIYIYPFAHWLAFCNSSVNPIIYGFFNENFRRGFQDAFHLQLGQKRAKSKEAYTLRAKNTMVINTSHLSAQESTVKNPHEETVLCRISAEKPLQELMMEELGEITSSNEM</sequence>
<name>A0AC59ZP06_RANTA</name>
<dbReference type="Proteomes" id="UP001162501">
    <property type="component" value="Chromosome 32"/>
</dbReference>
<reference evidence="1" key="2">
    <citation type="submission" date="2025-03" db="EMBL/GenBank/DDBJ databases">
        <authorList>
            <consortium name="ELIXIR-Norway"/>
            <consortium name="Elixir Norway"/>
        </authorList>
    </citation>
    <scope>NUCLEOTIDE SEQUENCE</scope>
</reference>
<gene>
    <name evidence="1" type="ORF">MRATA1EN22A_LOCUS20908</name>
</gene>
<accession>A0AC59ZP06</accession>
<evidence type="ECO:0000313" key="2">
    <source>
        <dbReference type="Proteomes" id="UP001162501"/>
    </source>
</evidence>
<evidence type="ECO:0000313" key="1">
    <source>
        <dbReference type="EMBL" id="CAN0478935.1"/>
    </source>
</evidence>
<organism evidence="1 2">
    <name type="scientific">Rangifer tarandus platyrhynchus</name>
    <name type="common">Svalbard reindeer</name>
    <dbReference type="NCBI Taxonomy" id="3082113"/>
    <lineage>
        <taxon>Eukaryota</taxon>
        <taxon>Metazoa</taxon>
        <taxon>Chordata</taxon>
        <taxon>Craniata</taxon>
        <taxon>Vertebrata</taxon>
        <taxon>Euteleostomi</taxon>
        <taxon>Mammalia</taxon>
        <taxon>Eutheria</taxon>
        <taxon>Laurasiatheria</taxon>
        <taxon>Artiodactyla</taxon>
        <taxon>Ruminantia</taxon>
        <taxon>Pecora</taxon>
        <taxon>Cervidae</taxon>
        <taxon>Odocoileinae</taxon>
        <taxon>Rangifer</taxon>
    </lineage>
</organism>